<accession>A0A1M4MYQ8</accession>
<dbReference type="RefSeq" id="WP_072706331.1">
    <property type="nucleotide sequence ID" value="NZ_FMJB01000047.1"/>
</dbReference>
<dbReference type="InterPro" id="IPR000944">
    <property type="entry name" value="Tscrpt_reg_Rrf2"/>
</dbReference>
<gene>
    <name evidence="1" type="ORF">KARMA_1894</name>
</gene>
<evidence type="ECO:0000313" key="2">
    <source>
        <dbReference type="Proteomes" id="UP000184085"/>
    </source>
</evidence>
<dbReference type="SUPFAM" id="SSF46785">
    <property type="entry name" value="Winged helix' DNA-binding domain"/>
    <property type="match status" value="1"/>
</dbReference>
<organism evidence="1 2">
    <name type="scientific">Donghicola eburneus</name>
    <dbReference type="NCBI Taxonomy" id="393278"/>
    <lineage>
        <taxon>Bacteria</taxon>
        <taxon>Pseudomonadati</taxon>
        <taxon>Pseudomonadota</taxon>
        <taxon>Alphaproteobacteria</taxon>
        <taxon>Rhodobacterales</taxon>
        <taxon>Roseobacteraceae</taxon>
        <taxon>Donghicola</taxon>
    </lineage>
</organism>
<dbReference type="PANTHER" id="PTHR33221">
    <property type="entry name" value="WINGED HELIX-TURN-HELIX TRANSCRIPTIONAL REGULATOR, RRF2 FAMILY"/>
    <property type="match status" value="1"/>
</dbReference>
<dbReference type="GO" id="GO:0005829">
    <property type="term" value="C:cytosol"/>
    <property type="evidence" value="ECO:0007669"/>
    <property type="project" value="TreeGrafter"/>
</dbReference>
<dbReference type="Proteomes" id="UP000184085">
    <property type="component" value="Unassembled WGS sequence"/>
</dbReference>
<protein>
    <submittedName>
        <fullName evidence="1">Putative Rrf2 family transcriptional regulator</fullName>
    </submittedName>
</protein>
<dbReference type="Pfam" id="PF02082">
    <property type="entry name" value="Rrf2"/>
    <property type="match status" value="1"/>
</dbReference>
<name>A0A1M4MYQ8_9RHOB</name>
<dbReference type="EMBL" id="FMJB01000047">
    <property type="protein sequence ID" value="SCM67692.1"/>
    <property type="molecule type" value="Genomic_DNA"/>
</dbReference>
<dbReference type="Gene3D" id="1.10.10.10">
    <property type="entry name" value="Winged helix-like DNA-binding domain superfamily/Winged helix DNA-binding domain"/>
    <property type="match status" value="1"/>
</dbReference>
<dbReference type="PROSITE" id="PS51197">
    <property type="entry name" value="HTH_RRF2_2"/>
    <property type="match status" value="1"/>
</dbReference>
<dbReference type="PANTHER" id="PTHR33221:SF13">
    <property type="entry name" value="TRANSCRIPTIONAL REGULATOR-RELATED"/>
    <property type="match status" value="1"/>
</dbReference>
<keyword evidence="2" id="KW-1185">Reference proteome</keyword>
<evidence type="ECO:0000313" key="1">
    <source>
        <dbReference type="EMBL" id="SCM67692.1"/>
    </source>
</evidence>
<dbReference type="AlphaFoldDB" id="A0A1M4MYQ8"/>
<reference evidence="2" key="1">
    <citation type="submission" date="2016-09" db="EMBL/GenBank/DDBJ databases">
        <authorList>
            <person name="Wibberg D."/>
        </authorList>
    </citation>
    <scope>NUCLEOTIDE SEQUENCE [LARGE SCALE GENOMIC DNA]</scope>
</reference>
<proteinExistence type="predicted"/>
<dbReference type="InterPro" id="IPR036390">
    <property type="entry name" value="WH_DNA-bd_sf"/>
</dbReference>
<dbReference type="InterPro" id="IPR036388">
    <property type="entry name" value="WH-like_DNA-bd_sf"/>
</dbReference>
<dbReference type="GO" id="GO:0003700">
    <property type="term" value="F:DNA-binding transcription factor activity"/>
    <property type="evidence" value="ECO:0007669"/>
    <property type="project" value="TreeGrafter"/>
</dbReference>
<sequence>MRRSSPACALAEYHEIKPSYYSKAMQKLVVAELVRSFEGRAGGLALPKPAEDITVLQIVLTLEEDQRFFRCTELRQKGPCAAPASQYQKPCNIARLMHQADAEWRRVLAKTTLSDLRQSVLDNTVPSVTEATEA</sequence>